<dbReference type="Gene3D" id="3.40.50.300">
    <property type="entry name" value="P-loop containing nucleotide triphosphate hydrolases"/>
    <property type="match status" value="1"/>
</dbReference>
<dbReference type="EMBL" id="AGDV01000001">
    <property type="protein sequence ID" value="EMB36069.1"/>
    <property type="molecule type" value="Genomic_DNA"/>
</dbReference>
<dbReference type="InterPro" id="IPR027417">
    <property type="entry name" value="P-loop_NTPase"/>
</dbReference>
<gene>
    <name evidence="11" type="ORF">HMPREF9726_00261</name>
</gene>
<proteinExistence type="inferred from homology"/>
<evidence type="ECO:0000256" key="6">
    <source>
        <dbReference type="ARBA" id="ARBA00022723"/>
    </source>
</evidence>
<dbReference type="HOGENOM" id="CLU_087829_3_0_12"/>
<keyword evidence="5" id="KW-0819">tRNA processing</keyword>
<dbReference type="SUPFAM" id="SSF52540">
    <property type="entry name" value="P-loop containing nucleoside triphosphate hydrolases"/>
    <property type="match status" value="1"/>
</dbReference>
<evidence type="ECO:0000256" key="3">
    <source>
        <dbReference type="ARBA" id="ARBA00019010"/>
    </source>
</evidence>
<accession>A0A0E2E7U0</accession>
<evidence type="ECO:0000256" key="10">
    <source>
        <dbReference type="ARBA" id="ARBA00032441"/>
    </source>
</evidence>
<name>A0A0E2E7U0_TREDN</name>
<dbReference type="GO" id="GO:0046872">
    <property type="term" value="F:metal ion binding"/>
    <property type="evidence" value="ECO:0007669"/>
    <property type="project" value="UniProtKB-KW"/>
</dbReference>
<keyword evidence="6" id="KW-0479">Metal-binding</keyword>
<evidence type="ECO:0000256" key="1">
    <source>
        <dbReference type="ARBA" id="ARBA00004496"/>
    </source>
</evidence>
<keyword evidence="8" id="KW-0067">ATP-binding</keyword>
<keyword evidence="7" id="KW-0547">Nucleotide-binding</keyword>
<keyword evidence="4" id="KW-0963">Cytoplasm</keyword>
<dbReference type="PANTHER" id="PTHR33540:SF2">
    <property type="entry name" value="TRNA THREONYLCARBAMOYLADENOSINE BIOSYNTHESIS PROTEIN TSAE"/>
    <property type="match status" value="1"/>
</dbReference>
<evidence type="ECO:0000256" key="9">
    <source>
        <dbReference type="ARBA" id="ARBA00022842"/>
    </source>
</evidence>
<evidence type="ECO:0000256" key="7">
    <source>
        <dbReference type="ARBA" id="ARBA00022741"/>
    </source>
</evidence>
<comment type="caution">
    <text evidence="11">The sequence shown here is derived from an EMBL/GenBank/DDBJ whole genome shotgun (WGS) entry which is preliminary data.</text>
</comment>
<dbReference type="Pfam" id="PF02367">
    <property type="entry name" value="TsaE"/>
    <property type="match status" value="1"/>
</dbReference>
<dbReference type="GO" id="GO:0005524">
    <property type="term" value="F:ATP binding"/>
    <property type="evidence" value="ECO:0007669"/>
    <property type="project" value="UniProtKB-KW"/>
</dbReference>
<evidence type="ECO:0000256" key="2">
    <source>
        <dbReference type="ARBA" id="ARBA00007599"/>
    </source>
</evidence>
<dbReference type="InterPro" id="IPR003442">
    <property type="entry name" value="T6A_TsaE"/>
</dbReference>
<dbReference type="PANTHER" id="PTHR33540">
    <property type="entry name" value="TRNA THREONYLCARBAMOYLADENOSINE BIOSYNTHESIS PROTEIN TSAE"/>
    <property type="match status" value="1"/>
</dbReference>
<dbReference type="AlphaFoldDB" id="A0A0E2E7U0"/>
<dbReference type="NCBIfam" id="TIGR00150">
    <property type="entry name" value="T6A_YjeE"/>
    <property type="match status" value="1"/>
</dbReference>
<comment type="subcellular location">
    <subcellularLocation>
        <location evidence="1">Cytoplasm</location>
    </subcellularLocation>
</comment>
<evidence type="ECO:0000256" key="5">
    <source>
        <dbReference type="ARBA" id="ARBA00022694"/>
    </source>
</evidence>
<dbReference type="GO" id="GO:0002949">
    <property type="term" value="P:tRNA threonylcarbamoyladenosine modification"/>
    <property type="evidence" value="ECO:0007669"/>
    <property type="project" value="InterPro"/>
</dbReference>
<dbReference type="PATRIC" id="fig|999432.5.peg.269"/>
<evidence type="ECO:0000313" key="11">
    <source>
        <dbReference type="EMBL" id="EMB36069.1"/>
    </source>
</evidence>
<dbReference type="RefSeq" id="WP_002671281.1">
    <property type="nucleotide sequence ID" value="NZ_CM001795.1"/>
</dbReference>
<dbReference type="Proteomes" id="UP000011705">
    <property type="component" value="Chromosome"/>
</dbReference>
<evidence type="ECO:0000256" key="4">
    <source>
        <dbReference type="ARBA" id="ARBA00022490"/>
    </source>
</evidence>
<evidence type="ECO:0000256" key="8">
    <source>
        <dbReference type="ARBA" id="ARBA00022840"/>
    </source>
</evidence>
<dbReference type="GO" id="GO:0005737">
    <property type="term" value="C:cytoplasm"/>
    <property type="evidence" value="ECO:0007669"/>
    <property type="project" value="UniProtKB-SubCell"/>
</dbReference>
<organism evidence="11">
    <name type="scientific">Treponema denticola H-22</name>
    <dbReference type="NCBI Taxonomy" id="999432"/>
    <lineage>
        <taxon>Bacteria</taxon>
        <taxon>Pseudomonadati</taxon>
        <taxon>Spirochaetota</taxon>
        <taxon>Spirochaetia</taxon>
        <taxon>Spirochaetales</taxon>
        <taxon>Treponemataceae</taxon>
        <taxon>Treponema</taxon>
    </lineage>
</organism>
<comment type="similarity">
    <text evidence="2">Belongs to the TsaE family.</text>
</comment>
<reference evidence="11" key="1">
    <citation type="submission" date="2012-01" db="EMBL/GenBank/DDBJ databases">
        <title>The Genome Sequence of Treponema denticola H-22.</title>
        <authorList>
            <consortium name="The Broad Institute Genome Sequencing Platform"/>
            <person name="Earl A."/>
            <person name="Ward D."/>
            <person name="Feldgarden M."/>
            <person name="Gevers D."/>
            <person name="Blanton J.M."/>
            <person name="Fenno C.J."/>
            <person name="Baranova O.V."/>
            <person name="Mathney J."/>
            <person name="Dewhirst F.E."/>
            <person name="Izard J."/>
            <person name="Young S.K."/>
            <person name="Zeng Q."/>
            <person name="Gargeya S."/>
            <person name="Fitzgerald M."/>
            <person name="Haas B."/>
            <person name="Abouelleil A."/>
            <person name="Alvarado L."/>
            <person name="Arachchi H.M."/>
            <person name="Berlin A."/>
            <person name="Chapman S.B."/>
            <person name="Gearin G."/>
            <person name="Goldberg J."/>
            <person name="Griggs A."/>
            <person name="Gujja S."/>
            <person name="Hansen M."/>
            <person name="Heiman D."/>
            <person name="Howarth C."/>
            <person name="Larimer J."/>
            <person name="Lui A."/>
            <person name="MacDonald P.J.P."/>
            <person name="McCowen C."/>
            <person name="Montmayeur A."/>
            <person name="Murphy C."/>
            <person name="Neiman D."/>
            <person name="Pearson M."/>
            <person name="Priest M."/>
            <person name="Roberts A."/>
            <person name="Saif S."/>
            <person name="Shea T."/>
            <person name="Sisk P."/>
            <person name="Stolte C."/>
            <person name="Sykes S."/>
            <person name="Wortman J."/>
            <person name="Nusbaum C."/>
            <person name="Birren B."/>
        </authorList>
    </citation>
    <scope>NUCLEOTIDE SEQUENCE [LARGE SCALE GENOMIC DNA]</scope>
    <source>
        <strain evidence="11">H-22</strain>
    </source>
</reference>
<sequence length="143" mass="15947">MEFTVKTEEDTINLGKKIGKQLKKGDVVALDGSLAAGKTYLTKGIAQGLDIEEDITSPTFTLISEYSGRLHLYHMDVYRLEGVEDFLDLGTEEMLYGDGVCVIEWSKKVKQVLPPNTIYIGIRVNDDNSRKIIIDNKDFCGAL</sequence>
<keyword evidence="9" id="KW-0460">Magnesium</keyword>
<protein>
    <recommendedName>
        <fullName evidence="3">tRNA threonylcarbamoyladenosine biosynthesis protein TsaE</fullName>
    </recommendedName>
    <alternativeName>
        <fullName evidence="10">t(6)A37 threonylcarbamoyladenosine biosynthesis protein TsaE</fullName>
    </alternativeName>
</protein>